<sequence length="263" mass="28189">MDLGLNNKSVLVLASSKGLGKATAAQFAREGARVYLASRDEKALEQTAEAIIAETGNKQVSYGRCDMTNYDSIKQLVADAAWTNDGIDVLVNNTGGPPAGAFDDVDDQAWQHAFELNLLSFIRAIREVLPHMRKGGGGHIINFASSSIKQPIDNLILSNTFRAGITGLSKSLSQELAGDNILINTIGPGRISTDRVQSLDNMKADALNMEVKDLKASIEEQIPIGRYGEPEEFAKLAVFLCSAANTYMTGQSLLVDGGMVKAL</sequence>
<keyword evidence="3" id="KW-1185">Reference proteome</keyword>
<dbReference type="PANTHER" id="PTHR42879:SF6">
    <property type="entry name" value="NADPH-DEPENDENT REDUCTASE BACG"/>
    <property type="match status" value="1"/>
</dbReference>
<dbReference type="InterPro" id="IPR002347">
    <property type="entry name" value="SDR_fam"/>
</dbReference>
<dbReference type="CDD" id="cd05344">
    <property type="entry name" value="BKR_like_SDR_like"/>
    <property type="match status" value="1"/>
</dbReference>
<dbReference type="PRINTS" id="PR00081">
    <property type="entry name" value="GDHRDH"/>
</dbReference>
<comment type="similarity">
    <text evidence="1">Belongs to the short-chain dehydrogenases/reductases (SDR) family.</text>
</comment>
<gene>
    <name evidence="2" type="ORF">ACFSUO_14170</name>
</gene>
<dbReference type="Gene3D" id="3.40.50.720">
    <property type="entry name" value="NAD(P)-binding Rossmann-like Domain"/>
    <property type="match status" value="1"/>
</dbReference>
<dbReference type="RefSeq" id="WP_382395273.1">
    <property type="nucleotide sequence ID" value="NZ_JBHUNA010000038.1"/>
</dbReference>
<comment type="caution">
    <text evidence="2">The sequence shown here is derived from an EMBL/GenBank/DDBJ whole genome shotgun (WGS) entry which is preliminary data.</text>
</comment>
<evidence type="ECO:0000313" key="3">
    <source>
        <dbReference type="Proteomes" id="UP001597502"/>
    </source>
</evidence>
<proteinExistence type="inferred from homology"/>
<dbReference type="SUPFAM" id="SSF51735">
    <property type="entry name" value="NAD(P)-binding Rossmann-fold domains"/>
    <property type="match status" value="1"/>
</dbReference>
<evidence type="ECO:0000313" key="2">
    <source>
        <dbReference type="EMBL" id="MFD2762101.1"/>
    </source>
</evidence>
<accession>A0ABW5V7Z1</accession>
<organism evidence="2 3">
    <name type="scientific">Lentibacillus juripiscarius</name>
    <dbReference type="NCBI Taxonomy" id="257446"/>
    <lineage>
        <taxon>Bacteria</taxon>
        <taxon>Bacillati</taxon>
        <taxon>Bacillota</taxon>
        <taxon>Bacilli</taxon>
        <taxon>Bacillales</taxon>
        <taxon>Bacillaceae</taxon>
        <taxon>Lentibacillus</taxon>
    </lineage>
</organism>
<reference evidence="3" key="1">
    <citation type="journal article" date="2019" name="Int. J. Syst. Evol. Microbiol.">
        <title>The Global Catalogue of Microorganisms (GCM) 10K type strain sequencing project: providing services to taxonomists for standard genome sequencing and annotation.</title>
        <authorList>
            <consortium name="The Broad Institute Genomics Platform"/>
            <consortium name="The Broad Institute Genome Sequencing Center for Infectious Disease"/>
            <person name="Wu L."/>
            <person name="Ma J."/>
        </authorList>
    </citation>
    <scope>NUCLEOTIDE SEQUENCE [LARGE SCALE GENOMIC DNA]</scope>
    <source>
        <strain evidence="3">TISTR 1535</strain>
    </source>
</reference>
<dbReference type="InterPro" id="IPR050259">
    <property type="entry name" value="SDR"/>
</dbReference>
<evidence type="ECO:0000256" key="1">
    <source>
        <dbReference type="ARBA" id="ARBA00006484"/>
    </source>
</evidence>
<dbReference type="Pfam" id="PF13561">
    <property type="entry name" value="adh_short_C2"/>
    <property type="match status" value="1"/>
</dbReference>
<dbReference type="EMBL" id="JBHUNA010000038">
    <property type="protein sequence ID" value="MFD2762101.1"/>
    <property type="molecule type" value="Genomic_DNA"/>
</dbReference>
<dbReference type="InterPro" id="IPR036291">
    <property type="entry name" value="NAD(P)-bd_dom_sf"/>
</dbReference>
<name>A0ABW5V7Z1_9BACI</name>
<dbReference type="Proteomes" id="UP001597502">
    <property type="component" value="Unassembled WGS sequence"/>
</dbReference>
<protein>
    <submittedName>
        <fullName evidence="2">SDR family oxidoreductase</fullName>
    </submittedName>
</protein>
<dbReference type="PANTHER" id="PTHR42879">
    <property type="entry name" value="3-OXOACYL-(ACYL-CARRIER-PROTEIN) REDUCTASE"/>
    <property type="match status" value="1"/>
</dbReference>
<dbReference type="PRINTS" id="PR00080">
    <property type="entry name" value="SDRFAMILY"/>
</dbReference>